<dbReference type="GO" id="GO:0016987">
    <property type="term" value="F:sigma factor activity"/>
    <property type="evidence" value="ECO:0007669"/>
    <property type="project" value="UniProtKB-KW"/>
</dbReference>
<reference evidence="9 10" key="1">
    <citation type="submission" date="2019-03" db="EMBL/GenBank/DDBJ databases">
        <title>Genomic Encyclopedia of Type Strains, Phase IV (KMG-IV): sequencing the most valuable type-strain genomes for metagenomic binning, comparative biology and taxonomic classification.</title>
        <authorList>
            <person name="Goeker M."/>
        </authorList>
    </citation>
    <scope>NUCLEOTIDE SEQUENCE [LARGE SCALE GENOMIC DNA]</scope>
    <source>
        <strain evidence="9 10">DSM 45765</strain>
    </source>
</reference>
<keyword evidence="10" id="KW-1185">Reference proteome</keyword>
<dbReference type="SUPFAM" id="SSF88946">
    <property type="entry name" value="Sigma2 domain of RNA polymerase sigma factors"/>
    <property type="match status" value="1"/>
</dbReference>
<dbReference type="InterPro" id="IPR013325">
    <property type="entry name" value="RNA_pol_sigma_r2"/>
</dbReference>
<comment type="subunit">
    <text evidence="2">Interacts transiently with the RNA polymerase catalytic core formed by RpoA, RpoB, RpoC and RpoZ (2 alpha, 1 beta, 1 beta' and 1 omega subunit) to form the RNA polymerase holoenzyme that can initiate transcription.</text>
</comment>
<protein>
    <submittedName>
        <fullName evidence="9">RNA polymerase ECF family sigma subunit</fullName>
    </submittedName>
</protein>
<dbReference type="InterPro" id="IPR014303">
    <property type="entry name" value="RNA_pol_sigma-70_ECF"/>
</dbReference>
<dbReference type="AlphaFoldDB" id="A0A4V2SSM4"/>
<keyword evidence="3" id="KW-0805">Transcription regulation</keyword>
<evidence type="ECO:0000259" key="7">
    <source>
        <dbReference type="Pfam" id="PF08281"/>
    </source>
</evidence>
<dbReference type="SUPFAM" id="SSF54427">
    <property type="entry name" value="NTF2-like"/>
    <property type="match status" value="1"/>
</dbReference>
<evidence type="ECO:0000256" key="3">
    <source>
        <dbReference type="ARBA" id="ARBA00023015"/>
    </source>
</evidence>
<keyword evidence="4" id="KW-0731">Sigma factor</keyword>
<evidence type="ECO:0000256" key="1">
    <source>
        <dbReference type="ARBA" id="ARBA00010641"/>
    </source>
</evidence>
<comment type="similarity">
    <text evidence="1">Belongs to the sigma-70 factor family. ECF subfamily.</text>
</comment>
<dbReference type="NCBIfam" id="NF007214">
    <property type="entry name" value="PRK09636.1"/>
    <property type="match status" value="1"/>
</dbReference>
<evidence type="ECO:0000313" key="9">
    <source>
        <dbReference type="EMBL" id="TCP47306.1"/>
    </source>
</evidence>
<dbReference type="NCBIfam" id="TIGR02957">
    <property type="entry name" value="SigX4"/>
    <property type="match status" value="1"/>
</dbReference>
<dbReference type="PANTHER" id="PTHR30173:SF36">
    <property type="entry name" value="ECF RNA POLYMERASE SIGMA FACTOR SIGJ"/>
    <property type="match status" value="1"/>
</dbReference>
<feature type="domain" description="SnoaL-like" evidence="8">
    <location>
        <begin position="175"/>
        <end position="251"/>
    </location>
</feature>
<feature type="domain" description="RNA polymerase sigma factor 70 region 4 type 2" evidence="7">
    <location>
        <begin position="105"/>
        <end position="156"/>
    </location>
</feature>
<proteinExistence type="inferred from homology"/>
<evidence type="ECO:0000256" key="4">
    <source>
        <dbReference type="ARBA" id="ARBA00023082"/>
    </source>
</evidence>
<dbReference type="GO" id="GO:0003677">
    <property type="term" value="F:DNA binding"/>
    <property type="evidence" value="ECO:0007669"/>
    <property type="project" value="InterPro"/>
</dbReference>
<dbReference type="InterPro" id="IPR036388">
    <property type="entry name" value="WH-like_DNA-bd_sf"/>
</dbReference>
<comment type="caution">
    <text evidence="9">The sequence shown here is derived from an EMBL/GenBank/DDBJ whole genome shotgun (WGS) entry which is preliminary data.</text>
</comment>
<dbReference type="Pfam" id="PF08281">
    <property type="entry name" value="Sigma70_r4_2"/>
    <property type="match status" value="1"/>
</dbReference>
<accession>A0A4V2SSM4</accession>
<gene>
    <name evidence="9" type="ORF">EV191_112102</name>
</gene>
<dbReference type="InterPro" id="IPR013249">
    <property type="entry name" value="RNA_pol_sigma70_r4_t2"/>
</dbReference>
<dbReference type="InterPro" id="IPR013324">
    <property type="entry name" value="RNA_pol_sigma_r3/r4-like"/>
</dbReference>
<evidence type="ECO:0000259" key="8">
    <source>
        <dbReference type="Pfam" id="PF12680"/>
    </source>
</evidence>
<keyword evidence="5" id="KW-0804">Transcription</keyword>
<dbReference type="PANTHER" id="PTHR30173">
    <property type="entry name" value="SIGMA 19 FACTOR"/>
    <property type="match status" value="1"/>
</dbReference>
<dbReference type="InterPro" id="IPR007627">
    <property type="entry name" value="RNA_pol_sigma70_r2"/>
</dbReference>
<dbReference type="InterPro" id="IPR037401">
    <property type="entry name" value="SnoaL-like"/>
</dbReference>
<dbReference type="RefSeq" id="WP_132879260.1">
    <property type="nucleotide sequence ID" value="NZ_SLXQ01000012.1"/>
</dbReference>
<dbReference type="EMBL" id="SLXQ01000012">
    <property type="protein sequence ID" value="TCP47306.1"/>
    <property type="molecule type" value="Genomic_DNA"/>
</dbReference>
<dbReference type="Pfam" id="PF12680">
    <property type="entry name" value="SnoaL_2"/>
    <property type="match status" value="1"/>
</dbReference>
<dbReference type="SUPFAM" id="SSF88659">
    <property type="entry name" value="Sigma3 and sigma4 domains of RNA polymerase sigma factors"/>
    <property type="match status" value="1"/>
</dbReference>
<evidence type="ECO:0000256" key="5">
    <source>
        <dbReference type="ARBA" id="ARBA00023163"/>
    </source>
</evidence>
<dbReference type="Pfam" id="PF04542">
    <property type="entry name" value="Sigma70_r2"/>
    <property type="match status" value="1"/>
</dbReference>
<sequence length="289" mass="32025">MAPVIEFEARRGRLFGLAYRLLGSVEEAEDAVQDAYLRWDRTDRATIEHPDAWLTKVVTNLCLTRLTAARATREQYIGEWLPAPVPTDQLGPLETVEQRDSVSFAMLALLERLTPPERAVFVLREAFGYGHRDIAEVMGLSEANCRQLHRRAAKHLADRKPRFQPARETRERLAARFLSAAQSGDLRALEDLLAADVTSWADSNGRLPMARRPVIGRDRVVRYFTGAWRKAPGNLEFTCTEVNGGTAIAVHAGGLLAVLALEFDGEAIAAVRIVANPAKLSHLRVPASP</sequence>
<dbReference type="Gene3D" id="1.10.10.10">
    <property type="entry name" value="Winged helix-like DNA-binding domain superfamily/Winged helix DNA-binding domain"/>
    <property type="match status" value="1"/>
</dbReference>
<dbReference type="Gene3D" id="3.10.450.50">
    <property type="match status" value="1"/>
</dbReference>
<evidence type="ECO:0000313" key="10">
    <source>
        <dbReference type="Proteomes" id="UP000294911"/>
    </source>
</evidence>
<organism evidence="9 10">
    <name type="scientific">Tamaricihabitans halophyticus</name>
    <dbReference type="NCBI Taxonomy" id="1262583"/>
    <lineage>
        <taxon>Bacteria</taxon>
        <taxon>Bacillati</taxon>
        <taxon>Actinomycetota</taxon>
        <taxon>Actinomycetes</taxon>
        <taxon>Pseudonocardiales</taxon>
        <taxon>Pseudonocardiaceae</taxon>
        <taxon>Tamaricihabitans</taxon>
    </lineage>
</organism>
<evidence type="ECO:0000256" key="2">
    <source>
        <dbReference type="ARBA" id="ARBA00011344"/>
    </source>
</evidence>
<dbReference type="InterPro" id="IPR052704">
    <property type="entry name" value="ECF_Sigma-70_Domain"/>
</dbReference>
<dbReference type="OrthoDB" id="3211555at2"/>
<feature type="domain" description="RNA polymerase sigma-70 region 2" evidence="6">
    <location>
        <begin position="8"/>
        <end position="70"/>
    </location>
</feature>
<name>A0A4V2SSM4_9PSEU</name>
<dbReference type="Proteomes" id="UP000294911">
    <property type="component" value="Unassembled WGS sequence"/>
</dbReference>
<dbReference type="InterPro" id="IPR032710">
    <property type="entry name" value="NTF2-like_dom_sf"/>
</dbReference>
<dbReference type="InterPro" id="IPR014284">
    <property type="entry name" value="RNA_pol_sigma-70_dom"/>
</dbReference>
<dbReference type="GO" id="GO:0006352">
    <property type="term" value="P:DNA-templated transcription initiation"/>
    <property type="evidence" value="ECO:0007669"/>
    <property type="project" value="InterPro"/>
</dbReference>
<dbReference type="Gene3D" id="1.10.1740.10">
    <property type="match status" value="1"/>
</dbReference>
<evidence type="ECO:0000259" key="6">
    <source>
        <dbReference type="Pfam" id="PF04542"/>
    </source>
</evidence>
<dbReference type="NCBIfam" id="TIGR02937">
    <property type="entry name" value="sigma70-ECF"/>
    <property type="match status" value="1"/>
</dbReference>